<organism evidence="10 11">
    <name type="scientific">Cicer arietinum</name>
    <name type="common">Chickpea</name>
    <name type="synonym">Garbanzo</name>
    <dbReference type="NCBI Taxonomy" id="3827"/>
    <lineage>
        <taxon>Eukaryota</taxon>
        <taxon>Viridiplantae</taxon>
        <taxon>Streptophyta</taxon>
        <taxon>Embryophyta</taxon>
        <taxon>Tracheophyta</taxon>
        <taxon>Spermatophyta</taxon>
        <taxon>Magnoliopsida</taxon>
        <taxon>eudicotyledons</taxon>
        <taxon>Gunneridae</taxon>
        <taxon>Pentapetalae</taxon>
        <taxon>rosids</taxon>
        <taxon>fabids</taxon>
        <taxon>Fabales</taxon>
        <taxon>Fabaceae</taxon>
        <taxon>Papilionoideae</taxon>
        <taxon>50 kb inversion clade</taxon>
        <taxon>NPAAA clade</taxon>
        <taxon>Hologalegina</taxon>
        <taxon>IRL clade</taxon>
        <taxon>Cicereae</taxon>
        <taxon>Cicer</taxon>
    </lineage>
</organism>
<dbReference type="OrthoDB" id="2143914at2759"/>
<keyword evidence="3" id="KW-0805">Transcription regulation</keyword>
<evidence type="ECO:0000256" key="4">
    <source>
        <dbReference type="ARBA" id="ARBA00023125"/>
    </source>
</evidence>
<feature type="domain" description="HTH myb-type" evidence="9">
    <location>
        <begin position="102"/>
        <end position="153"/>
    </location>
</feature>
<dbReference type="GeneID" id="101503797"/>
<feature type="domain" description="HTH myb-type" evidence="9">
    <location>
        <begin position="154"/>
        <end position="208"/>
    </location>
</feature>
<dbReference type="SMART" id="SM00717">
    <property type="entry name" value="SANT"/>
    <property type="match status" value="2"/>
</dbReference>
<keyword evidence="2" id="KW-0677">Repeat</keyword>
<dbReference type="Pfam" id="PF13921">
    <property type="entry name" value="Myb_DNA-bind_6"/>
    <property type="match status" value="1"/>
</dbReference>
<name>A0A1S2XLI4_CICAR</name>
<dbReference type="KEGG" id="cam:101503797"/>
<feature type="domain" description="Myb-like" evidence="8">
    <location>
        <begin position="102"/>
        <end position="153"/>
    </location>
</feature>
<evidence type="ECO:0000256" key="3">
    <source>
        <dbReference type="ARBA" id="ARBA00023015"/>
    </source>
</evidence>
<evidence type="ECO:0000259" key="9">
    <source>
        <dbReference type="PROSITE" id="PS51294"/>
    </source>
</evidence>
<evidence type="ECO:0000313" key="10">
    <source>
        <dbReference type="Proteomes" id="UP000087171"/>
    </source>
</evidence>
<comment type="subcellular location">
    <subcellularLocation>
        <location evidence="1">Nucleus</location>
    </subcellularLocation>
</comment>
<dbReference type="InterPro" id="IPR001005">
    <property type="entry name" value="SANT/Myb"/>
</dbReference>
<evidence type="ECO:0000313" key="11">
    <source>
        <dbReference type="RefSeq" id="XP_004490084.1"/>
    </source>
</evidence>
<accession>A0A1S2XLI4</accession>
<feature type="compositionally biased region" description="Low complexity" evidence="7">
    <location>
        <begin position="10"/>
        <end position="20"/>
    </location>
</feature>
<dbReference type="GO" id="GO:0000978">
    <property type="term" value="F:RNA polymerase II cis-regulatory region sequence-specific DNA binding"/>
    <property type="evidence" value="ECO:0007669"/>
    <property type="project" value="TreeGrafter"/>
</dbReference>
<evidence type="ECO:0000259" key="8">
    <source>
        <dbReference type="PROSITE" id="PS50090"/>
    </source>
</evidence>
<dbReference type="GO" id="GO:0000981">
    <property type="term" value="F:DNA-binding transcription factor activity, RNA polymerase II-specific"/>
    <property type="evidence" value="ECO:0007669"/>
    <property type="project" value="TreeGrafter"/>
</dbReference>
<evidence type="ECO:0000256" key="6">
    <source>
        <dbReference type="ARBA" id="ARBA00023242"/>
    </source>
</evidence>
<feature type="compositionally biased region" description="Low complexity" evidence="7">
    <location>
        <begin position="80"/>
        <end position="93"/>
    </location>
</feature>
<dbReference type="AlphaFoldDB" id="A0A1S2XLI4"/>
<keyword evidence="6" id="KW-0539">Nucleus</keyword>
<dbReference type="SUPFAM" id="SSF46689">
    <property type="entry name" value="Homeodomain-like"/>
    <property type="match status" value="1"/>
</dbReference>
<dbReference type="PANTHER" id="PTHR45614:SF175">
    <property type="entry name" value="TRANSCRIPTION FACTOR MYB105-RELATED"/>
    <property type="match status" value="1"/>
</dbReference>
<feature type="domain" description="Myb-like" evidence="8">
    <location>
        <begin position="154"/>
        <end position="204"/>
    </location>
</feature>
<dbReference type="GO" id="GO:0005634">
    <property type="term" value="C:nucleus"/>
    <property type="evidence" value="ECO:0007669"/>
    <property type="project" value="UniProtKB-SubCell"/>
</dbReference>
<gene>
    <name evidence="11" type="primary">LOC101503797</name>
</gene>
<keyword evidence="10" id="KW-1185">Reference proteome</keyword>
<dbReference type="FunFam" id="1.10.10.60:FF:000356">
    <property type="entry name" value="MYB transcription factor"/>
    <property type="match status" value="1"/>
</dbReference>
<evidence type="ECO:0000256" key="7">
    <source>
        <dbReference type="SAM" id="MobiDB-lite"/>
    </source>
</evidence>
<keyword evidence="4" id="KW-0238">DNA-binding</keyword>
<dbReference type="RefSeq" id="XP_004490084.1">
    <property type="nucleotide sequence ID" value="XM_004490027.3"/>
</dbReference>
<dbReference type="PaxDb" id="3827-XP_004490084.1"/>
<sequence length="415" mass="47505">MTTNNKYPFSSSLSSSSSSSMGMVYEDLGVGSLSLNSNYAVSFPFMRDCLSKRFEEEDDMEGKGCDCSDGNYHNEDLENPNDNNNNNNNNNGSGKEEDNGQSSKCARGHWRPAEDSKLKELVALYGPQNWNLIAEKLEGRSGKSCRLRWFNQLDPRINRRAFSEEEEERLMQAHRIYGNKWAMIARLFPGRTDNAVKNHWHVIMARKYREQSSAYRRRRLSQPVYRRMDQNHQSFVYKENTNIETESYSSHCFLNGAPLGNSVSIFPYGASFQHGGHGGGVEYGLNVSPHLSGEREPMQGPLHVGFYSQQAPFDFFSGGGRSNINMVEDSFNHYYHHQQQQQELSNFYHHYPQQYLMTMQQQNNYNFTNSSSTASRNIGENNEKVMMINEKADCVEETPPQFFDFLGVGATTTRT</sequence>
<protein>
    <submittedName>
        <fullName evidence="11">Uncharacterized protein LOC101503797</fullName>
    </submittedName>
</protein>
<dbReference type="InterPro" id="IPR050560">
    <property type="entry name" value="MYB_TF"/>
</dbReference>
<dbReference type="CDD" id="cd00167">
    <property type="entry name" value="SANT"/>
    <property type="match status" value="2"/>
</dbReference>
<feature type="region of interest" description="Disordered" evidence="7">
    <location>
        <begin position="74"/>
        <end position="109"/>
    </location>
</feature>
<dbReference type="InterPro" id="IPR009057">
    <property type="entry name" value="Homeodomain-like_sf"/>
</dbReference>
<reference evidence="11" key="2">
    <citation type="submission" date="2025-08" db="UniProtKB">
        <authorList>
            <consortium name="RefSeq"/>
        </authorList>
    </citation>
    <scope>IDENTIFICATION</scope>
    <source>
        <tissue evidence="11">Etiolated seedlings</tissue>
    </source>
</reference>
<dbReference type="Gene3D" id="1.10.10.60">
    <property type="entry name" value="Homeodomain-like"/>
    <property type="match status" value="2"/>
</dbReference>
<dbReference type="PANTHER" id="PTHR45614">
    <property type="entry name" value="MYB PROTEIN-RELATED"/>
    <property type="match status" value="1"/>
</dbReference>
<evidence type="ECO:0000256" key="1">
    <source>
        <dbReference type="ARBA" id="ARBA00004123"/>
    </source>
</evidence>
<dbReference type="InterPro" id="IPR017930">
    <property type="entry name" value="Myb_dom"/>
</dbReference>
<dbReference type="eggNOG" id="KOG0048">
    <property type="taxonomic scope" value="Eukaryota"/>
</dbReference>
<dbReference type="PROSITE" id="PS51294">
    <property type="entry name" value="HTH_MYB"/>
    <property type="match status" value="2"/>
</dbReference>
<feature type="region of interest" description="Disordered" evidence="7">
    <location>
        <begin position="1"/>
        <end position="21"/>
    </location>
</feature>
<dbReference type="PROSITE" id="PS50090">
    <property type="entry name" value="MYB_LIKE"/>
    <property type="match status" value="2"/>
</dbReference>
<dbReference type="FunFam" id="1.10.10.60:FF:000060">
    <property type="entry name" value="MYB transcription factor"/>
    <property type="match status" value="1"/>
</dbReference>
<reference evidence="10" key="1">
    <citation type="journal article" date="2013" name="Nat. Biotechnol.">
        <title>Draft genome sequence of chickpea (Cicer arietinum) provides a resource for trait improvement.</title>
        <authorList>
            <person name="Varshney R.K."/>
            <person name="Song C."/>
            <person name="Saxena R.K."/>
            <person name="Azam S."/>
            <person name="Yu S."/>
            <person name="Sharpe A.G."/>
            <person name="Cannon S."/>
            <person name="Baek J."/>
            <person name="Rosen B.D."/>
            <person name="Tar'an B."/>
            <person name="Millan T."/>
            <person name="Zhang X."/>
            <person name="Ramsay L.D."/>
            <person name="Iwata A."/>
            <person name="Wang Y."/>
            <person name="Nelson W."/>
            <person name="Farmer A.D."/>
            <person name="Gaur P.M."/>
            <person name="Soderlund C."/>
            <person name="Penmetsa R.V."/>
            <person name="Xu C."/>
            <person name="Bharti A.K."/>
            <person name="He W."/>
            <person name="Winter P."/>
            <person name="Zhao S."/>
            <person name="Hane J.K."/>
            <person name="Carrasquilla-Garcia N."/>
            <person name="Condie J.A."/>
            <person name="Upadhyaya H.D."/>
            <person name="Luo M.C."/>
            <person name="Thudi M."/>
            <person name="Gowda C.L."/>
            <person name="Singh N.P."/>
            <person name="Lichtenzveig J."/>
            <person name="Gali K.K."/>
            <person name="Rubio J."/>
            <person name="Nadarajan N."/>
            <person name="Dolezel J."/>
            <person name="Bansal K.C."/>
            <person name="Xu X."/>
            <person name="Edwards D."/>
            <person name="Zhang G."/>
            <person name="Kahl G."/>
            <person name="Gil J."/>
            <person name="Singh K.B."/>
            <person name="Datta S.K."/>
            <person name="Jackson S.A."/>
            <person name="Wang J."/>
            <person name="Cook D.R."/>
        </authorList>
    </citation>
    <scope>NUCLEOTIDE SEQUENCE [LARGE SCALE GENOMIC DNA]</scope>
    <source>
        <strain evidence="10">cv. CDC Frontier</strain>
    </source>
</reference>
<evidence type="ECO:0000256" key="2">
    <source>
        <dbReference type="ARBA" id="ARBA00022737"/>
    </source>
</evidence>
<proteinExistence type="predicted"/>
<dbReference type="Proteomes" id="UP000087171">
    <property type="component" value="Chromosome Ca2"/>
</dbReference>
<evidence type="ECO:0000256" key="5">
    <source>
        <dbReference type="ARBA" id="ARBA00023163"/>
    </source>
</evidence>
<keyword evidence="5" id="KW-0804">Transcription</keyword>